<feature type="domain" description="SnoaL-like" evidence="1">
    <location>
        <begin position="11"/>
        <end position="111"/>
    </location>
</feature>
<dbReference type="SUPFAM" id="SSF54427">
    <property type="entry name" value="NTF2-like"/>
    <property type="match status" value="1"/>
</dbReference>
<evidence type="ECO:0000313" key="3">
    <source>
        <dbReference type="Proteomes" id="UP000324595"/>
    </source>
</evidence>
<dbReference type="EMBL" id="VNHY01000002">
    <property type="protein sequence ID" value="TYP93704.1"/>
    <property type="molecule type" value="Genomic_DNA"/>
</dbReference>
<dbReference type="RefSeq" id="WP_148898762.1">
    <property type="nucleotide sequence ID" value="NZ_VNHY01000002.1"/>
</dbReference>
<name>A0A5D3YIN8_9BACT</name>
<proteinExistence type="predicted"/>
<evidence type="ECO:0000259" key="1">
    <source>
        <dbReference type="Pfam" id="PF12680"/>
    </source>
</evidence>
<dbReference type="Proteomes" id="UP000324595">
    <property type="component" value="Unassembled WGS sequence"/>
</dbReference>
<reference evidence="2 3" key="1">
    <citation type="submission" date="2019-07" db="EMBL/GenBank/DDBJ databases">
        <title>Genomic Encyclopedia of Archaeal and Bacterial Type Strains, Phase II (KMG-II): from individual species to whole genera.</title>
        <authorList>
            <person name="Goeker M."/>
        </authorList>
    </citation>
    <scope>NUCLEOTIDE SEQUENCE [LARGE SCALE GENOMIC DNA]</scope>
    <source>
        <strain evidence="2 3">DSM 21935</strain>
    </source>
</reference>
<gene>
    <name evidence="2" type="ORF">LX73_1414</name>
</gene>
<dbReference type="PANTHER" id="PTHR34003">
    <property type="entry name" value="BLL2395 PROTEIN"/>
    <property type="match status" value="1"/>
</dbReference>
<protein>
    <submittedName>
        <fullName evidence="2">SnoaL-like domain-containing protein</fullName>
    </submittedName>
</protein>
<sequence>MSYFNKITDIYNHIAEGSAMDAFEEYYAEDVTMVLEDGTEVDGKDANRQRENEFFSSVEEFHGIEIKGITANEDEGITAVESTMTVTFKGADGPMDLEQVAVQHWSGKQITTERFYGTQNS</sequence>
<dbReference type="Pfam" id="PF12680">
    <property type="entry name" value="SnoaL_2"/>
    <property type="match status" value="1"/>
</dbReference>
<keyword evidence="3" id="KW-1185">Reference proteome</keyword>
<accession>A0A5D3YIN8</accession>
<dbReference type="InterPro" id="IPR032710">
    <property type="entry name" value="NTF2-like_dom_sf"/>
</dbReference>
<evidence type="ECO:0000313" key="2">
    <source>
        <dbReference type="EMBL" id="TYP93704.1"/>
    </source>
</evidence>
<comment type="caution">
    <text evidence="2">The sequence shown here is derived from an EMBL/GenBank/DDBJ whole genome shotgun (WGS) entry which is preliminary data.</text>
</comment>
<organism evidence="2 3">
    <name type="scientific">Fodinibius salinus</name>
    <dbReference type="NCBI Taxonomy" id="860790"/>
    <lineage>
        <taxon>Bacteria</taxon>
        <taxon>Pseudomonadati</taxon>
        <taxon>Balneolota</taxon>
        <taxon>Balneolia</taxon>
        <taxon>Balneolales</taxon>
        <taxon>Balneolaceae</taxon>
        <taxon>Fodinibius</taxon>
    </lineage>
</organism>
<dbReference type="Gene3D" id="3.10.450.50">
    <property type="match status" value="1"/>
</dbReference>
<dbReference type="OrthoDB" id="336094at2"/>
<dbReference type="AlphaFoldDB" id="A0A5D3YIN8"/>
<dbReference type="InterPro" id="IPR037401">
    <property type="entry name" value="SnoaL-like"/>
</dbReference>
<dbReference type="PANTHER" id="PTHR34003:SF2">
    <property type="entry name" value="SNOAL-LIKE DOMAIN-CONTAINING PROTEIN"/>
    <property type="match status" value="1"/>
</dbReference>